<proteinExistence type="inferred from homology"/>
<evidence type="ECO:0000256" key="8">
    <source>
        <dbReference type="ARBA" id="ARBA00023163"/>
    </source>
</evidence>
<feature type="binding site" evidence="12">
    <location>
        <position position="61"/>
    </location>
    <ligand>
        <name>Zn(2+)</name>
        <dbReference type="ChEBI" id="CHEBI:29105"/>
        <label>2</label>
    </ligand>
</feature>
<evidence type="ECO:0000256" key="9">
    <source>
        <dbReference type="ARBA" id="ARBA00023242"/>
    </source>
</evidence>
<keyword evidence="6 13" id="KW-0863">Zinc-finger</keyword>
<evidence type="ECO:0000256" key="2">
    <source>
        <dbReference type="ARBA" id="ARBA00008925"/>
    </source>
</evidence>
<reference evidence="16" key="2">
    <citation type="submission" date="2015-01" db="EMBL/GenBank/DDBJ databases">
        <title>Evolutionary Origins and Diversification of the Mycorrhizal Mutualists.</title>
        <authorList>
            <consortium name="DOE Joint Genome Institute"/>
            <consortium name="Mycorrhizal Genomics Consortium"/>
            <person name="Kohler A."/>
            <person name="Kuo A."/>
            <person name="Nagy L.G."/>
            <person name="Floudas D."/>
            <person name="Copeland A."/>
            <person name="Barry K.W."/>
            <person name="Cichocki N."/>
            <person name="Veneault-Fourrey C."/>
            <person name="LaButti K."/>
            <person name="Lindquist E.A."/>
            <person name="Lipzen A."/>
            <person name="Lundell T."/>
            <person name="Morin E."/>
            <person name="Murat C."/>
            <person name="Riley R."/>
            <person name="Ohm R."/>
            <person name="Sun H."/>
            <person name="Tunlid A."/>
            <person name="Henrissat B."/>
            <person name="Grigoriev I.V."/>
            <person name="Hibbett D.S."/>
            <person name="Martin F."/>
        </authorList>
    </citation>
    <scope>NUCLEOTIDE SEQUENCE [LARGE SCALE GENOMIC DNA]</scope>
    <source>
        <strain evidence="16">MAFF 305830</strain>
    </source>
</reference>
<feature type="binding site" evidence="12">
    <location>
        <position position="58"/>
    </location>
    <ligand>
        <name>Zn(2+)</name>
        <dbReference type="ChEBI" id="CHEBI:29105"/>
        <label>2</label>
    </ligand>
</feature>
<dbReference type="FunFam" id="2.20.25.10:FF:000005">
    <property type="entry name" value="DNA-directed RNA polymerase subunit"/>
    <property type="match status" value="1"/>
</dbReference>
<evidence type="ECO:0000256" key="5">
    <source>
        <dbReference type="ARBA" id="ARBA00022723"/>
    </source>
</evidence>
<evidence type="ECO:0000259" key="14">
    <source>
        <dbReference type="PROSITE" id="PS51133"/>
    </source>
</evidence>
<dbReference type="CDD" id="cd10509">
    <property type="entry name" value="Zn-ribbon_RPC11"/>
    <property type="match status" value="1"/>
</dbReference>
<dbReference type="STRING" id="933852.A0A0C3ALH0"/>
<dbReference type="GO" id="GO:0008270">
    <property type="term" value="F:zinc ion binding"/>
    <property type="evidence" value="ECO:0007669"/>
    <property type="project" value="UniProtKB-KW"/>
</dbReference>
<evidence type="ECO:0000256" key="12">
    <source>
        <dbReference type="PIRSR" id="PIRSR005586-1"/>
    </source>
</evidence>
<dbReference type="InterPro" id="IPR012164">
    <property type="entry name" value="Rpa12/Rpb9/Rpc10/TFS"/>
</dbReference>
<reference evidence="15 16" key="1">
    <citation type="submission" date="2014-04" db="EMBL/GenBank/DDBJ databases">
        <authorList>
            <consortium name="DOE Joint Genome Institute"/>
            <person name="Kuo A."/>
            <person name="Zuccaro A."/>
            <person name="Kohler A."/>
            <person name="Nagy L.G."/>
            <person name="Floudas D."/>
            <person name="Copeland A."/>
            <person name="Barry K.W."/>
            <person name="Cichocki N."/>
            <person name="Veneault-Fourrey C."/>
            <person name="LaButti K."/>
            <person name="Lindquist E.A."/>
            <person name="Lipzen A."/>
            <person name="Lundell T."/>
            <person name="Morin E."/>
            <person name="Murat C."/>
            <person name="Sun H."/>
            <person name="Tunlid A."/>
            <person name="Henrissat B."/>
            <person name="Grigoriev I.V."/>
            <person name="Hibbett D.S."/>
            <person name="Martin F."/>
            <person name="Nordberg H.P."/>
            <person name="Cantor M.N."/>
            <person name="Hua S.X."/>
        </authorList>
    </citation>
    <scope>NUCLEOTIDE SEQUENCE [LARGE SCALE GENOMIC DNA]</scope>
    <source>
        <strain evidence="15 16">MAFF 305830</strain>
    </source>
</reference>
<organism evidence="15 16">
    <name type="scientific">Serendipita vermifera MAFF 305830</name>
    <dbReference type="NCBI Taxonomy" id="933852"/>
    <lineage>
        <taxon>Eukaryota</taxon>
        <taxon>Fungi</taxon>
        <taxon>Dikarya</taxon>
        <taxon>Basidiomycota</taxon>
        <taxon>Agaricomycotina</taxon>
        <taxon>Agaricomycetes</taxon>
        <taxon>Sebacinales</taxon>
        <taxon>Serendipitaceae</taxon>
        <taxon>Serendipita</taxon>
    </lineage>
</organism>
<evidence type="ECO:0000313" key="16">
    <source>
        <dbReference type="Proteomes" id="UP000054097"/>
    </source>
</evidence>
<dbReference type="HOGENOM" id="CLU_093932_3_0_1"/>
<dbReference type="AlphaFoldDB" id="A0A0C3ALH0"/>
<dbReference type="Gene3D" id="2.20.25.10">
    <property type="match status" value="1"/>
</dbReference>
<comment type="similarity">
    <text evidence="2">Belongs to the archaeal RpoM/eukaryotic RPA12/RPB9/RPC11 RNA polymerase family.</text>
</comment>
<evidence type="ECO:0000256" key="1">
    <source>
        <dbReference type="ARBA" id="ARBA00004123"/>
    </source>
</evidence>
<keyword evidence="5 12" id="KW-0479">Metal-binding</keyword>
<dbReference type="PROSITE" id="PS00466">
    <property type="entry name" value="ZF_TFIIS_1"/>
    <property type="match status" value="1"/>
</dbReference>
<dbReference type="PROSITE" id="PS51133">
    <property type="entry name" value="ZF_TFIIS_2"/>
    <property type="match status" value="1"/>
</dbReference>
<keyword evidence="16" id="KW-1185">Reference proteome</keyword>
<keyword evidence="9" id="KW-0539">Nucleus</keyword>
<dbReference type="InterPro" id="IPR034014">
    <property type="entry name" value="Zn_ribbon_RPC11_C"/>
</dbReference>
<dbReference type="GO" id="GO:0005666">
    <property type="term" value="C:RNA polymerase III complex"/>
    <property type="evidence" value="ECO:0007669"/>
    <property type="project" value="UniProtKB-ARBA"/>
</dbReference>
<keyword evidence="8" id="KW-0804">Transcription</keyword>
<dbReference type="PANTHER" id="PTHR11239">
    <property type="entry name" value="DNA-DIRECTED RNA POLYMERASE"/>
    <property type="match status" value="1"/>
</dbReference>
<dbReference type="SUPFAM" id="SSF57783">
    <property type="entry name" value="Zinc beta-ribbon"/>
    <property type="match status" value="1"/>
</dbReference>
<dbReference type="SMART" id="SM00440">
    <property type="entry name" value="ZnF_C2C2"/>
    <property type="match status" value="1"/>
</dbReference>
<evidence type="ECO:0000313" key="15">
    <source>
        <dbReference type="EMBL" id="KIM20894.1"/>
    </source>
</evidence>
<feature type="domain" description="TFIIS-type" evidence="14">
    <location>
        <begin position="54"/>
        <end position="96"/>
    </location>
</feature>
<dbReference type="GO" id="GO:0006386">
    <property type="term" value="P:termination of RNA polymerase III transcription"/>
    <property type="evidence" value="ECO:0007669"/>
    <property type="project" value="TreeGrafter"/>
</dbReference>
<feature type="binding site" evidence="12">
    <location>
        <position position="16"/>
    </location>
    <ligand>
        <name>Zn(2+)</name>
        <dbReference type="ChEBI" id="CHEBI:29105"/>
        <label>1</label>
    </ligand>
</feature>
<dbReference type="Pfam" id="PF01096">
    <property type="entry name" value="Zn_ribbon_TFIIS"/>
    <property type="match status" value="1"/>
</dbReference>
<gene>
    <name evidence="15" type="ORF">M408DRAFT_333763</name>
</gene>
<keyword evidence="7 12" id="KW-0862">Zinc</keyword>
<evidence type="ECO:0000256" key="11">
    <source>
        <dbReference type="ARBA" id="ARBA00078207"/>
    </source>
</evidence>
<name>A0A0C3ALH0_SERVB</name>
<dbReference type="GO" id="GO:0003899">
    <property type="term" value="F:DNA-directed RNA polymerase activity"/>
    <property type="evidence" value="ECO:0007669"/>
    <property type="project" value="InterPro"/>
</dbReference>
<dbReference type="Proteomes" id="UP000054097">
    <property type="component" value="Unassembled WGS sequence"/>
</dbReference>
<evidence type="ECO:0000256" key="4">
    <source>
        <dbReference type="ARBA" id="ARBA00022478"/>
    </source>
</evidence>
<comment type="subcellular location">
    <subcellularLocation>
        <location evidence="1">Nucleus</location>
    </subcellularLocation>
</comment>
<dbReference type="InterPro" id="IPR001222">
    <property type="entry name" value="Znf_TFIIS"/>
</dbReference>
<protein>
    <recommendedName>
        <fullName evidence="3">DNA-directed RNA polymerase III subunit RPC10</fullName>
    </recommendedName>
    <alternativeName>
        <fullName evidence="11">DNA-directed RNA polymerases III 12.5 kDa polypeptide</fullName>
    </alternativeName>
    <alternativeName>
        <fullName evidence="10">RNA polymerase III subunit C11</fullName>
    </alternativeName>
</protein>
<feature type="binding site" evidence="12">
    <location>
        <position position="19"/>
    </location>
    <ligand>
        <name>Zn(2+)</name>
        <dbReference type="ChEBI" id="CHEBI:29105"/>
        <label>1</label>
    </ligand>
</feature>
<evidence type="ECO:0000256" key="7">
    <source>
        <dbReference type="ARBA" id="ARBA00022833"/>
    </source>
</evidence>
<dbReference type="OrthoDB" id="282152at2759"/>
<accession>A0A0C3ALH0</accession>
<evidence type="ECO:0000256" key="6">
    <source>
        <dbReference type="ARBA" id="ARBA00022771"/>
    </source>
</evidence>
<keyword evidence="4" id="KW-0240">DNA-directed RNA polymerase</keyword>
<dbReference type="PIRSF" id="PIRSF005586">
    <property type="entry name" value="RNApol_RpoM"/>
    <property type="match status" value="1"/>
</dbReference>
<feature type="binding site" evidence="12">
    <location>
        <position position="91"/>
    </location>
    <ligand>
        <name>Zn(2+)</name>
        <dbReference type="ChEBI" id="CHEBI:29105"/>
        <label>2</label>
    </ligand>
</feature>
<dbReference type="EMBL" id="KN824402">
    <property type="protein sequence ID" value="KIM20894.1"/>
    <property type="molecule type" value="Genomic_DNA"/>
</dbReference>
<evidence type="ECO:0000256" key="10">
    <source>
        <dbReference type="ARBA" id="ARBA00029985"/>
    </source>
</evidence>
<dbReference type="PANTHER" id="PTHR11239:SF12">
    <property type="entry name" value="DNA-DIRECTED RNA POLYMERASE III SUBUNIT RPC10"/>
    <property type="match status" value="1"/>
</dbReference>
<feature type="binding site" evidence="12">
    <location>
        <position position="86"/>
    </location>
    <ligand>
        <name>Zn(2+)</name>
        <dbReference type="ChEBI" id="CHEBI:29105"/>
        <label>2</label>
    </ligand>
</feature>
<sequence>MLVISDESTGRNKWICQTCPYEFPITRTMKSRTYLKRKEVDDVLGGDDSWGNQTAAPCPKCEHPMAHFMELQIRSADEPMTIFYKCANKECGFQWKEN</sequence>
<dbReference type="GO" id="GO:0003676">
    <property type="term" value="F:nucleic acid binding"/>
    <property type="evidence" value="ECO:0007669"/>
    <property type="project" value="InterPro"/>
</dbReference>
<evidence type="ECO:0000256" key="13">
    <source>
        <dbReference type="PROSITE-ProRule" id="PRU00472"/>
    </source>
</evidence>
<evidence type="ECO:0000256" key="3">
    <source>
        <dbReference type="ARBA" id="ARBA00020093"/>
    </source>
</evidence>